<accession>F6YBT0</accession>
<gene>
    <name evidence="13" type="primary">LOC114809989</name>
</gene>
<evidence type="ECO:0000313" key="14">
    <source>
        <dbReference type="Proteomes" id="UP000002279"/>
    </source>
</evidence>
<evidence type="ECO:0000256" key="7">
    <source>
        <dbReference type="ARBA" id="ARBA00023040"/>
    </source>
</evidence>
<evidence type="ECO:0000259" key="12">
    <source>
        <dbReference type="PROSITE" id="PS50262"/>
    </source>
</evidence>
<keyword evidence="5" id="KW-0552">Olfaction</keyword>
<dbReference type="PANTHER" id="PTHR48018">
    <property type="entry name" value="OLFACTORY RECEPTOR"/>
    <property type="match status" value="1"/>
</dbReference>
<dbReference type="InterPro" id="IPR017452">
    <property type="entry name" value="GPCR_Rhodpsn_7TM"/>
</dbReference>
<feature type="transmembrane region" description="Helical" evidence="11">
    <location>
        <begin position="273"/>
        <end position="292"/>
    </location>
</feature>
<dbReference type="GO" id="GO:0005886">
    <property type="term" value="C:plasma membrane"/>
    <property type="evidence" value="ECO:0007669"/>
    <property type="project" value="UniProtKB-SubCell"/>
</dbReference>
<dbReference type="InParanoid" id="F6YBT0"/>
<feature type="transmembrane region" description="Helical" evidence="11">
    <location>
        <begin position="201"/>
        <end position="225"/>
    </location>
</feature>
<keyword evidence="2" id="KW-1003">Cell membrane</keyword>
<keyword evidence="6 11" id="KW-1133">Transmembrane helix</keyword>
<dbReference type="GO" id="GO:0005549">
    <property type="term" value="F:odorant binding"/>
    <property type="evidence" value="ECO:0000318"/>
    <property type="project" value="GO_Central"/>
</dbReference>
<keyword evidence="7" id="KW-0297">G-protein coupled receptor</keyword>
<proteinExistence type="predicted"/>
<feature type="transmembrane region" description="Helical" evidence="11">
    <location>
        <begin position="60"/>
        <end position="86"/>
    </location>
</feature>
<dbReference type="eggNOG" id="ENOG502SKA1">
    <property type="taxonomic scope" value="Eukaryota"/>
</dbReference>
<protein>
    <recommendedName>
        <fullName evidence="12">G-protein coupled receptors family 1 profile domain-containing protein</fullName>
    </recommendedName>
</protein>
<reference evidence="13 14" key="1">
    <citation type="journal article" date="2008" name="Nature">
        <title>Genome analysis of the platypus reveals unique signatures of evolution.</title>
        <authorList>
            <person name="Warren W.C."/>
            <person name="Hillier L.W."/>
            <person name="Marshall Graves J.A."/>
            <person name="Birney E."/>
            <person name="Ponting C.P."/>
            <person name="Grutzner F."/>
            <person name="Belov K."/>
            <person name="Miller W."/>
            <person name="Clarke L."/>
            <person name="Chinwalla A.T."/>
            <person name="Yang S.P."/>
            <person name="Heger A."/>
            <person name="Locke D.P."/>
            <person name="Miethke P."/>
            <person name="Waters P.D."/>
            <person name="Veyrunes F."/>
            <person name="Fulton L."/>
            <person name="Fulton B."/>
            <person name="Graves T."/>
            <person name="Wallis J."/>
            <person name="Puente X.S."/>
            <person name="Lopez-Otin C."/>
            <person name="Ordonez G.R."/>
            <person name="Eichler E.E."/>
            <person name="Chen L."/>
            <person name="Cheng Z."/>
            <person name="Deakin J.E."/>
            <person name="Alsop A."/>
            <person name="Thompson K."/>
            <person name="Kirby P."/>
            <person name="Papenfuss A.T."/>
            <person name="Wakefield M.J."/>
            <person name="Olender T."/>
            <person name="Lancet D."/>
            <person name="Huttley G.A."/>
            <person name="Smit A.F."/>
            <person name="Pask A."/>
            <person name="Temple-Smith P."/>
            <person name="Batzer M.A."/>
            <person name="Walker J.A."/>
            <person name="Konkel M.K."/>
            <person name="Harris R.S."/>
            <person name="Whittington C.M."/>
            <person name="Wong E.S."/>
            <person name="Gemmell N.J."/>
            <person name="Buschiazzo E."/>
            <person name="Vargas Jentzsch I.M."/>
            <person name="Merkel A."/>
            <person name="Schmitz J."/>
            <person name="Zemann A."/>
            <person name="Churakov G."/>
            <person name="Kriegs J.O."/>
            <person name="Brosius J."/>
            <person name="Murchison E.P."/>
            <person name="Sachidanandam R."/>
            <person name="Smith C."/>
            <person name="Hannon G.J."/>
            <person name="Tsend-Ayush E."/>
            <person name="McMillan D."/>
            <person name="Attenborough R."/>
            <person name="Rens W."/>
            <person name="Ferguson-Smith M."/>
            <person name="Lefevre C.M."/>
            <person name="Sharp J.A."/>
            <person name="Nicholas K.R."/>
            <person name="Ray D.A."/>
            <person name="Kube M."/>
            <person name="Reinhardt R."/>
            <person name="Pringle T.H."/>
            <person name="Taylor J."/>
            <person name="Jones R.C."/>
            <person name="Nixon B."/>
            <person name="Dacheux J.L."/>
            <person name="Niwa H."/>
            <person name="Sekita Y."/>
            <person name="Huang X."/>
            <person name="Stark A."/>
            <person name="Kheradpour P."/>
            <person name="Kellis M."/>
            <person name="Flicek P."/>
            <person name="Chen Y."/>
            <person name="Webber C."/>
            <person name="Hardison R."/>
            <person name="Nelson J."/>
            <person name="Hallsworth-Pepin K."/>
            <person name="Delehaunty K."/>
            <person name="Markovic C."/>
            <person name="Minx P."/>
            <person name="Feng Y."/>
            <person name="Kremitzki C."/>
            <person name="Mitreva M."/>
            <person name="Glasscock J."/>
            <person name="Wylie T."/>
            <person name="Wohldmann P."/>
            <person name="Thiru P."/>
            <person name="Nhan M.N."/>
            <person name="Pohl C.S."/>
            <person name="Smith S.M."/>
            <person name="Hou S."/>
            <person name="Nefedov M."/>
            <person name="de Jong P.J."/>
            <person name="Renfree M.B."/>
            <person name="Mardis E.R."/>
            <person name="Wilson R.K."/>
        </authorList>
    </citation>
    <scope>NUCLEOTIDE SEQUENCE [LARGE SCALE GENOMIC DNA]</scope>
    <source>
        <strain evidence="13 14">Glennie</strain>
    </source>
</reference>
<dbReference type="RefSeq" id="XP_028914952.1">
    <property type="nucleotide sequence ID" value="XM_029059119.1"/>
</dbReference>
<keyword evidence="10" id="KW-0807">Transducer</keyword>
<evidence type="ECO:0000256" key="4">
    <source>
        <dbReference type="ARBA" id="ARBA00022692"/>
    </source>
</evidence>
<evidence type="ECO:0000256" key="9">
    <source>
        <dbReference type="ARBA" id="ARBA00023170"/>
    </source>
</evidence>
<evidence type="ECO:0000256" key="1">
    <source>
        <dbReference type="ARBA" id="ARBA00004651"/>
    </source>
</evidence>
<evidence type="ECO:0000256" key="6">
    <source>
        <dbReference type="ARBA" id="ARBA00022989"/>
    </source>
</evidence>
<evidence type="ECO:0000256" key="10">
    <source>
        <dbReference type="ARBA" id="ARBA00023224"/>
    </source>
</evidence>
<dbReference type="GO" id="GO:0004930">
    <property type="term" value="F:G protein-coupled receptor activity"/>
    <property type="evidence" value="ECO:0007669"/>
    <property type="project" value="UniProtKB-KW"/>
</dbReference>
<dbReference type="KEGG" id="oaa:114809989"/>
<dbReference type="AlphaFoldDB" id="F6YBT0"/>
<dbReference type="Pfam" id="PF13853">
    <property type="entry name" value="7tm_4"/>
    <property type="match status" value="1"/>
</dbReference>
<evidence type="ECO:0000256" key="5">
    <source>
        <dbReference type="ARBA" id="ARBA00022725"/>
    </source>
</evidence>
<name>F6YBT0_ORNAN</name>
<feature type="domain" description="G-protein coupled receptors family 1 profile" evidence="12">
    <location>
        <begin position="41"/>
        <end position="290"/>
    </location>
</feature>
<evidence type="ECO:0000256" key="3">
    <source>
        <dbReference type="ARBA" id="ARBA00022606"/>
    </source>
</evidence>
<keyword evidence="4 11" id="KW-0812">Transmembrane</keyword>
<dbReference type="Gene3D" id="1.20.1070.10">
    <property type="entry name" value="Rhodopsin 7-helix transmembrane proteins"/>
    <property type="match status" value="1"/>
</dbReference>
<sequence length="317" mass="35510">MANNNSSKVTEFILLGLTENWELQVIFFVLFLIIYIITVLGNLVIILLIRVHSQLHTPMYFFLCHLSFSDTCYSSSVTLNMLVSFLSVKKSISYLGCAAQFCAIFTFGTNECLLLAVMAYDRFTAIRHPLLYTAMMTKKICTLLVASSYTGAGINALVETTSVFSLSFCGPNVMNHFLCDFHPLLQLSCSDISLAKVLNSFVSGIIVAITIPTVLISYLYILLAILKIPSTQGRRKAFSTCGAHLTAVALFYGTTTFVYVLPNSRDTLEQNKVFSVFYIIVIPMLNPFIYSLRNREVKGTLRRTIDQRRITSGSYFI</sequence>
<feature type="transmembrane region" description="Helical" evidence="11">
    <location>
        <begin position="140"/>
        <end position="158"/>
    </location>
</feature>
<evidence type="ECO:0000256" key="8">
    <source>
        <dbReference type="ARBA" id="ARBA00023136"/>
    </source>
</evidence>
<dbReference type="FunFam" id="1.20.1070.10:FF:000004">
    <property type="entry name" value="Olfactory receptor"/>
    <property type="match status" value="1"/>
</dbReference>
<dbReference type="HOGENOM" id="CLU_012526_1_0_1"/>
<dbReference type="GeneTree" id="ENSGT01150000286945"/>
<keyword evidence="8 11" id="KW-0472">Membrane</keyword>
<evidence type="ECO:0000313" key="13">
    <source>
        <dbReference type="Ensembl" id="ENSOANP00000027069.2"/>
    </source>
</evidence>
<dbReference type="InterPro" id="IPR000276">
    <property type="entry name" value="GPCR_Rhodpsn"/>
</dbReference>
<dbReference type="Proteomes" id="UP000002279">
    <property type="component" value="Chromosome 3"/>
</dbReference>
<dbReference type="SUPFAM" id="SSF81321">
    <property type="entry name" value="Family A G protein-coupled receptor-like"/>
    <property type="match status" value="1"/>
</dbReference>
<reference evidence="13" key="3">
    <citation type="submission" date="2025-09" db="UniProtKB">
        <authorList>
            <consortium name="Ensembl"/>
        </authorList>
    </citation>
    <scope>IDENTIFICATION</scope>
    <source>
        <strain evidence="13">Glennie</strain>
    </source>
</reference>
<keyword evidence="9" id="KW-0675">Receptor</keyword>
<evidence type="ECO:0000256" key="11">
    <source>
        <dbReference type="SAM" id="Phobius"/>
    </source>
</evidence>
<evidence type="ECO:0000256" key="2">
    <source>
        <dbReference type="ARBA" id="ARBA00022475"/>
    </source>
</evidence>
<dbReference type="CDD" id="cd15416">
    <property type="entry name" value="7tmA_OR5P-like"/>
    <property type="match status" value="1"/>
</dbReference>
<comment type="subcellular location">
    <subcellularLocation>
        <location evidence="1">Cell membrane</location>
        <topology evidence="1">Multi-pass membrane protein</topology>
    </subcellularLocation>
</comment>
<dbReference type="PROSITE" id="PS50262">
    <property type="entry name" value="G_PROTEIN_RECEP_F1_2"/>
    <property type="match status" value="1"/>
</dbReference>
<dbReference type="STRING" id="9258.ENSOANP00000027069"/>
<organism evidence="13 14">
    <name type="scientific">Ornithorhynchus anatinus</name>
    <name type="common">Duckbill platypus</name>
    <dbReference type="NCBI Taxonomy" id="9258"/>
    <lineage>
        <taxon>Eukaryota</taxon>
        <taxon>Metazoa</taxon>
        <taxon>Chordata</taxon>
        <taxon>Craniata</taxon>
        <taxon>Vertebrata</taxon>
        <taxon>Euteleostomi</taxon>
        <taxon>Mammalia</taxon>
        <taxon>Monotremata</taxon>
        <taxon>Ornithorhynchidae</taxon>
        <taxon>Ornithorhynchus</taxon>
    </lineage>
</organism>
<keyword evidence="3" id="KW-0716">Sensory transduction</keyword>
<dbReference type="OMA" id="GLTENWE"/>
<dbReference type="InterPro" id="IPR000725">
    <property type="entry name" value="Olfact_rcpt"/>
</dbReference>
<dbReference type="PRINTS" id="PR00237">
    <property type="entry name" value="GPCRRHODOPSN"/>
</dbReference>
<feature type="transmembrane region" description="Helical" evidence="11">
    <location>
        <begin position="92"/>
        <end position="120"/>
    </location>
</feature>
<feature type="transmembrane region" description="Helical" evidence="11">
    <location>
        <begin position="237"/>
        <end position="261"/>
    </location>
</feature>
<dbReference type="GO" id="GO:0004984">
    <property type="term" value="F:olfactory receptor activity"/>
    <property type="evidence" value="ECO:0000318"/>
    <property type="project" value="GO_Central"/>
</dbReference>
<dbReference type="GeneID" id="114809989"/>
<dbReference type="PRINTS" id="PR00245">
    <property type="entry name" value="OLFACTORYR"/>
</dbReference>
<dbReference type="OrthoDB" id="9016606at2759"/>
<dbReference type="Ensembl" id="ENSOANT00000030869.2">
    <property type="protein sequence ID" value="ENSOANP00000027069.2"/>
    <property type="gene ID" value="ENSOANG00000021264.2"/>
</dbReference>
<reference evidence="13" key="2">
    <citation type="submission" date="2025-08" db="UniProtKB">
        <authorList>
            <consortium name="Ensembl"/>
        </authorList>
    </citation>
    <scope>IDENTIFICATION</scope>
    <source>
        <strain evidence="13">Glennie</strain>
    </source>
</reference>
<keyword evidence="14" id="KW-1185">Reference proteome</keyword>
<feature type="transmembrane region" description="Helical" evidence="11">
    <location>
        <begin position="25"/>
        <end position="48"/>
    </location>
</feature>